<sequence length="345" mass="37249">MRIAFATDAWHPQVNGVVRSTVQLVAALERAGHEVKVLSGAGLPGFALPSYPEIRLAWAPGRQVSAWLDDFRPDAVHVVTEGTLGHAARSHCLRRGWPFTTHYHTRFPEYLALRTGLPTAPFYRWLRHFHAPAARVMVPGAGVLADLERHGFRNAVLMPNGVDTGLFRPDPPEPAPLPEALRALPRPRFLTVGRLAVEKNLDAFLRLDLPGSKVVAGDGPELGRLQRRHPEACFLGRLDVATLASVYRAADVFVFPSRTDTFGLVLLEALACGTPVAAYPVSGPVDVIGGSAAGALDDDLAAACHAALAIPRPVARGHALGFSWDAVAERFVDRLVRVEARLALA</sequence>
<dbReference type="SUPFAM" id="SSF53756">
    <property type="entry name" value="UDP-Glycosyltransferase/glycogen phosphorylase"/>
    <property type="match status" value="1"/>
</dbReference>
<dbReference type="Proteomes" id="UP000675920">
    <property type="component" value="Unplaced"/>
</dbReference>
<dbReference type="PANTHER" id="PTHR45947">
    <property type="entry name" value="SULFOQUINOVOSYL TRANSFERASE SQD2"/>
    <property type="match status" value="1"/>
</dbReference>
<accession>A0A8B6X0T0</accession>
<dbReference type="InterPro" id="IPR050194">
    <property type="entry name" value="Glycosyltransferase_grp1"/>
</dbReference>
<feature type="domain" description="Glycosyltransferase subfamily 4-like N-terminal" evidence="1">
    <location>
        <begin position="14"/>
        <end position="164"/>
    </location>
</feature>
<dbReference type="RefSeq" id="WP_028310038.1">
    <property type="nucleotide sequence ID" value="NZ_AXWS01000007.1"/>
</dbReference>
<dbReference type="OrthoDB" id="9802525at2"/>
<dbReference type="PANTHER" id="PTHR45947:SF3">
    <property type="entry name" value="SULFOQUINOVOSYL TRANSFERASE SQD2"/>
    <property type="match status" value="1"/>
</dbReference>
<dbReference type="Gene3D" id="3.40.50.2000">
    <property type="entry name" value="Glycogen Phosphorylase B"/>
    <property type="match status" value="2"/>
</dbReference>
<keyword evidence="2" id="KW-1185">Reference proteome</keyword>
<dbReference type="InterPro" id="IPR028098">
    <property type="entry name" value="Glyco_trans_4-like_N"/>
</dbReference>
<dbReference type="AlphaFoldDB" id="A0A8B6X0T0"/>
<dbReference type="EC" id="2.4.-.-" evidence="3"/>
<dbReference type="Pfam" id="PF13692">
    <property type="entry name" value="Glyco_trans_1_4"/>
    <property type="match status" value="1"/>
</dbReference>
<organism evidence="2 3">
    <name type="scientific">Derxia gummosa DSM 723</name>
    <dbReference type="NCBI Taxonomy" id="1121388"/>
    <lineage>
        <taxon>Bacteria</taxon>
        <taxon>Pseudomonadati</taxon>
        <taxon>Pseudomonadota</taxon>
        <taxon>Betaproteobacteria</taxon>
        <taxon>Burkholderiales</taxon>
        <taxon>Alcaligenaceae</taxon>
        <taxon>Derxia</taxon>
    </lineage>
</organism>
<evidence type="ECO:0000259" key="1">
    <source>
        <dbReference type="Pfam" id="PF13439"/>
    </source>
</evidence>
<dbReference type="CDD" id="cd03814">
    <property type="entry name" value="GT4-like"/>
    <property type="match status" value="1"/>
</dbReference>
<name>A0A8B6X0T0_9BURK</name>
<reference evidence="3" key="4">
    <citation type="submission" date="2025-08" db="UniProtKB">
        <authorList>
            <consortium name="RefSeq"/>
        </authorList>
    </citation>
    <scope>IDENTIFICATION</scope>
</reference>
<dbReference type="GO" id="GO:0016757">
    <property type="term" value="F:glycosyltransferase activity"/>
    <property type="evidence" value="ECO:0007669"/>
    <property type="project" value="TreeGrafter"/>
</dbReference>
<dbReference type="Pfam" id="PF13439">
    <property type="entry name" value="Glyco_transf_4"/>
    <property type="match status" value="1"/>
</dbReference>
<proteinExistence type="predicted"/>
<reference evidence="3" key="1">
    <citation type="journal article" date="1999" name="Glycobiology">
        <title>Conserved domains of glycosyltransferases.</title>
        <authorList>
            <person name="Kapitonov D."/>
            <person name="Yu R.K."/>
        </authorList>
    </citation>
    <scope>NUCLEOTIDE SEQUENCE</scope>
</reference>
<evidence type="ECO:0000313" key="2">
    <source>
        <dbReference type="Proteomes" id="UP000675920"/>
    </source>
</evidence>
<reference evidence="3" key="2">
    <citation type="journal article" date="2003" name="J. Mol. Biol.">
        <title>An evolving hierarchical family classification for glycosyltransferases.</title>
        <authorList>
            <person name="Coutinho P.M."/>
            <person name="Deleury E."/>
            <person name="Davies G.J."/>
            <person name="Henrissat B."/>
        </authorList>
    </citation>
    <scope>NUCLEOTIDE SEQUENCE</scope>
</reference>
<reference evidence="3" key="3">
    <citation type="journal article" date="2006" name="Glycobiology">
        <title>Structures and mechanisms of glycosyltransferases.</title>
        <authorList>
            <person name="Breton C."/>
            <person name="Snajdrova L."/>
            <person name="Jeanneau C."/>
            <person name="Koca J."/>
            <person name="Imberty A."/>
        </authorList>
    </citation>
    <scope>NUCLEOTIDE SEQUENCE</scope>
</reference>
<evidence type="ECO:0000313" key="3">
    <source>
        <dbReference type="RefSeq" id="WP_028310038.1"/>
    </source>
</evidence>
<protein>
    <submittedName>
        <fullName evidence="3">Glycosyltransferase family 4 protein</fullName>
        <ecNumber evidence="3">2.4.-.-</ecNumber>
    </submittedName>
</protein>